<keyword evidence="2" id="KW-0472">Membrane</keyword>
<name>A0A2H5XAR9_9BACT</name>
<keyword evidence="2" id="KW-1133">Transmembrane helix</keyword>
<organism evidence="3 4">
    <name type="scientific">Candidatus Fervidibacter japonicus</name>
    <dbReference type="NCBI Taxonomy" id="2035412"/>
    <lineage>
        <taxon>Bacteria</taxon>
        <taxon>Candidatus Fervidibacterota</taxon>
        <taxon>Candidatus Fervidibacter</taxon>
    </lineage>
</organism>
<feature type="region of interest" description="Disordered" evidence="1">
    <location>
        <begin position="36"/>
        <end position="68"/>
    </location>
</feature>
<dbReference type="EMBL" id="BEHT01000008">
    <property type="protein sequence ID" value="GBC98286.1"/>
    <property type="molecule type" value="Genomic_DNA"/>
</dbReference>
<evidence type="ECO:0000256" key="2">
    <source>
        <dbReference type="SAM" id="Phobius"/>
    </source>
</evidence>
<protein>
    <submittedName>
        <fullName evidence="3">Uncharacterized protein</fullName>
    </submittedName>
</protein>
<keyword evidence="2" id="KW-0812">Transmembrane</keyword>
<evidence type="ECO:0000313" key="4">
    <source>
        <dbReference type="Proteomes" id="UP000236173"/>
    </source>
</evidence>
<accession>A0A2H5XAR9</accession>
<reference evidence="4" key="1">
    <citation type="submission" date="2017-09" db="EMBL/GenBank/DDBJ databases">
        <title>Metaegenomics of thermophilic ammonia-oxidizing enrichment culture.</title>
        <authorList>
            <person name="Kato S."/>
            <person name="Suzuki K."/>
        </authorList>
    </citation>
    <scope>NUCLEOTIDE SEQUENCE [LARGE SCALE GENOMIC DNA]</scope>
</reference>
<gene>
    <name evidence="3" type="ORF">HRbin17_00788</name>
</gene>
<feature type="transmembrane region" description="Helical" evidence="2">
    <location>
        <begin position="6"/>
        <end position="27"/>
    </location>
</feature>
<dbReference type="Proteomes" id="UP000236173">
    <property type="component" value="Unassembled WGS sequence"/>
</dbReference>
<proteinExistence type="predicted"/>
<evidence type="ECO:0000313" key="3">
    <source>
        <dbReference type="EMBL" id="GBC98286.1"/>
    </source>
</evidence>
<evidence type="ECO:0000256" key="1">
    <source>
        <dbReference type="SAM" id="MobiDB-lite"/>
    </source>
</evidence>
<comment type="caution">
    <text evidence="3">The sequence shown here is derived from an EMBL/GenBank/DDBJ whole genome shotgun (WGS) entry which is preliminary data.</text>
</comment>
<dbReference type="AlphaFoldDB" id="A0A2H5XAR9"/>
<sequence>MRQEVPTWVAAVIIVLVLLVIGAVYWYTARSRPAPEAQSLPASHQPAPMPQGSFAPGQGGHQPPPQFR</sequence>